<dbReference type="SUPFAM" id="SSF46561">
    <property type="entry name" value="Ribosomal protein L29 (L29p)"/>
    <property type="match status" value="1"/>
</dbReference>
<dbReference type="Pfam" id="PF00831">
    <property type="entry name" value="Ribosomal_L29"/>
    <property type="match status" value="1"/>
</dbReference>
<evidence type="ECO:0000256" key="3">
    <source>
        <dbReference type="ARBA" id="ARBA00023274"/>
    </source>
</evidence>
<proteinExistence type="inferred from homology"/>
<dbReference type="GO" id="GO:0022625">
    <property type="term" value="C:cytosolic large ribosomal subunit"/>
    <property type="evidence" value="ECO:0007669"/>
    <property type="project" value="TreeGrafter"/>
</dbReference>
<dbReference type="InterPro" id="IPR050063">
    <property type="entry name" value="Ribosomal_protein_uL29"/>
</dbReference>
<protein>
    <recommendedName>
        <fullName evidence="4 5">Large ribosomal subunit protein uL29</fullName>
    </recommendedName>
</protein>
<gene>
    <name evidence="5" type="primary">rpmC</name>
    <name evidence="6" type="ORF">HMPREF9709_01121</name>
</gene>
<evidence type="ECO:0000256" key="5">
    <source>
        <dbReference type="HAMAP-Rule" id="MF_00374"/>
    </source>
</evidence>
<accession>H3NP60</accession>
<evidence type="ECO:0000256" key="1">
    <source>
        <dbReference type="ARBA" id="ARBA00009254"/>
    </source>
</evidence>
<keyword evidence="3 5" id="KW-0687">Ribonucleoprotein</keyword>
<dbReference type="FunFam" id="1.10.287.310:FF:000001">
    <property type="entry name" value="50S ribosomal protein L29"/>
    <property type="match status" value="1"/>
</dbReference>
<keyword evidence="7" id="KW-1185">Reference proteome</keyword>
<dbReference type="STRING" id="883114.HMPREF9709_01121"/>
<keyword evidence="2 5" id="KW-0689">Ribosomal protein</keyword>
<dbReference type="OrthoDB" id="9815192at2"/>
<dbReference type="PANTHER" id="PTHR10916">
    <property type="entry name" value="60S RIBOSOMAL PROTEIN L35/50S RIBOSOMAL PROTEIN L29"/>
    <property type="match status" value="1"/>
</dbReference>
<dbReference type="InterPro" id="IPR036049">
    <property type="entry name" value="Ribosomal_uL29_sf"/>
</dbReference>
<name>H3NP60_9FIRM</name>
<dbReference type="RefSeq" id="WP_005398633.1">
    <property type="nucleotide sequence ID" value="NZ_JH601088.1"/>
</dbReference>
<dbReference type="GeneID" id="96999106"/>
<dbReference type="NCBIfam" id="TIGR00012">
    <property type="entry name" value="L29"/>
    <property type="match status" value="1"/>
</dbReference>
<dbReference type="GO" id="GO:0003735">
    <property type="term" value="F:structural constituent of ribosome"/>
    <property type="evidence" value="ECO:0007669"/>
    <property type="project" value="InterPro"/>
</dbReference>
<organism evidence="6 7">
    <name type="scientific">Helcococcus kunzii ATCC 51366</name>
    <dbReference type="NCBI Taxonomy" id="883114"/>
    <lineage>
        <taxon>Bacteria</taxon>
        <taxon>Bacillati</taxon>
        <taxon>Bacillota</taxon>
        <taxon>Tissierellia</taxon>
        <taxon>Tissierellales</taxon>
        <taxon>Peptoniphilaceae</taxon>
        <taxon>Helcococcus</taxon>
    </lineage>
</organism>
<dbReference type="InterPro" id="IPR001854">
    <property type="entry name" value="Ribosomal_uL29"/>
</dbReference>
<dbReference type="AlphaFoldDB" id="H3NP60"/>
<evidence type="ECO:0000256" key="4">
    <source>
        <dbReference type="ARBA" id="ARBA00035204"/>
    </source>
</evidence>
<dbReference type="CDD" id="cd00427">
    <property type="entry name" value="Ribosomal_L29_HIP"/>
    <property type="match status" value="1"/>
</dbReference>
<sequence>MKAKEIRQLSDQELNNKLVSLKEELFNLRFQAATGQIESMSSIGKIKQDIARVKTIMTERKNNINREA</sequence>
<dbReference type="EMBL" id="AGEI01000022">
    <property type="protein sequence ID" value="EHR33522.1"/>
    <property type="molecule type" value="Genomic_DNA"/>
</dbReference>
<comment type="caution">
    <text evidence="6">The sequence shown here is derived from an EMBL/GenBank/DDBJ whole genome shotgun (WGS) entry which is preliminary data.</text>
</comment>
<evidence type="ECO:0000313" key="7">
    <source>
        <dbReference type="Proteomes" id="UP000004191"/>
    </source>
</evidence>
<dbReference type="eggNOG" id="COG0255">
    <property type="taxonomic scope" value="Bacteria"/>
</dbReference>
<evidence type="ECO:0000313" key="6">
    <source>
        <dbReference type="EMBL" id="EHR33522.1"/>
    </source>
</evidence>
<dbReference type="GO" id="GO:0006412">
    <property type="term" value="P:translation"/>
    <property type="evidence" value="ECO:0007669"/>
    <property type="project" value="UniProtKB-UniRule"/>
</dbReference>
<dbReference type="PATRIC" id="fig|883114.3.peg.1110"/>
<dbReference type="HAMAP" id="MF_00374">
    <property type="entry name" value="Ribosomal_uL29"/>
    <property type="match status" value="1"/>
</dbReference>
<comment type="similarity">
    <text evidence="1 5">Belongs to the universal ribosomal protein uL29 family.</text>
</comment>
<reference evidence="6 7" key="1">
    <citation type="submission" date="2012-01" db="EMBL/GenBank/DDBJ databases">
        <title>The Genome Sequence of Helcococcus kunzii ATCC 51366.</title>
        <authorList>
            <consortium name="The Broad Institute Genome Sequencing Platform"/>
            <person name="Earl A."/>
            <person name="Ward D."/>
            <person name="Feldgarden M."/>
            <person name="Gevers D."/>
            <person name="Huys G."/>
            <person name="Young S.K."/>
            <person name="Zeng Q."/>
            <person name="Gargeya S."/>
            <person name="Fitzgerald M."/>
            <person name="Haas B."/>
            <person name="Abouelleil A."/>
            <person name="Alvarado L."/>
            <person name="Arachchi H.M."/>
            <person name="Berlin A."/>
            <person name="Chapman S.B."/>
            <person name="Gearin G."/>
            <person name="Goldberg J."/>
            <person name="Griggs A."/>
            <person name="Gujja S."/>
            <person name="Hansen M."/>
            <person name="Heiman D."/>
            <person name="Howarth C."/>
            <person name="Larimer J."/>
            <person name="Lui A."/>
            <person name="MacDonald P.J.P."/>
            <person name="McCowen C."/>
            <person name="Montmayeur A."/>
            <person name="Murphy C."/>
            <person name="Neiman D."/>
            <person name="Pearson M."/>
            <person name="Priest M."/>
            <person name="Roberts A."/>
            <person name="Saif S."/>
            <person name="Shea T."/>
            <person name="Sisk P."/>
            <person name="Stolte C."/>
            <person name="Sykes S."/>
            <person name="Wortman J."/>
            <person name="Nusbaum C."/>
            <person name="Birren B."/>
        </authorList>
    </citation>
    <scope>NUCLEOTIDE SEQUENCE [LARGE SCALE GENOMIC DNA]</scope>
    <source>
        <strain evidence="6 7">ATCC 51366</strain>
    </source>
</reference>
<dbReference type="HOGENOM" id="CLU_158491_5_2_9"/>
<dbReference type="Proteomes" id="UP000004191">
    <property type="component" value="Unassembled WGS sequence"/>
</dbReference>
<dbReference type="Gene3D" id="1.10.287.310">
    <property type="match status" value="1"/>
</dbReference>
<dbReference type="PANTHER" id="PTHR10916:SF0">
    <property type="entry name" value="LARGE RIBOSOMAL SUBUNIT PROTEIN UL29C"/>
    <property type="match status" value="1"/>
</dbReference>
<evidence type="ECO:0000256" key="2">
    <source>
        <dbReference type="ARBA" id="ARBA00022980"/>
    </source>
</evidence>